<dbReference type="RefSeq" id="WP_066169327.1">
    <property type="nucleotide sequence ID" value="NZ_CP136137.1"/>
</dbReference>
<dbReference type="InterPro" id="IPR003097">
    <property type="entry name" value="CysJ-like_FAD-binding"/>
</dbReference>
<sequence length="1349" mass="143461">MTSPPLTLRPVGAAQSVDTVCGYCGVGCGLTLTVDDGAVTGARGTAAHPANRGRLCTKGATTADLLNAPGRLTTALVRGRRADAQRPADVDDAIAETARRLTDIRDRHGPDAIALYVSGQMSMEAQYLANKLAKGFLGTNQIESNSRLCMASAGTGYKQALGADGPPGSYDDLDQADAFLVIGANMADCHPILYLRMMDRVAAGARLIVVDPRRTATARKAHLHLPVRPGTDLALLNGLLRLIVDADGIDRDFIDAHTRSWDQLVELLDDYPPDRVAAVTGVDEDDLRAAADIILGANAWMTLWTMGLNQSTHGTANTTAICNLHLATGTICRPGCGPFSLTGQPNAMGGREMGYMGPGLPGQRTALDPAHRAEVEQRWNVPAGTIRDDPGGGTIDLFQRVADGRIKAVWIICTNPVASVANRSTVIAALEQAEFVVVQEAFDGAETAAYADVVLPAALWTEAEGTMVNSERSVSLTRPAVAAPGQARPDWELISQIARAMGFTDGFSHPDAAAVFDEIVGFHNPTTGWDLRGIDYDRLRTGPVQWPAAPDGPARNPIRYLGDGTLRFPTADGRARFVSRPHLPPAEVPDDDYPMALTTGRVANQWHTMTKTGRVAKLCRLDPESFVQVHPDDAQRLGIDAGALVEIRSRRGTARVKARIDDAVAVGVCFVPMHWGDAAGELLAVNAVTNDAVDPDSLQPEFKACAVALTPVADPAPDSQEAPVTATALPAGLTTGLAAALGVADVEHELSDVERGYLGGLLRGLTANPPDGAIPVLPDHAPLAPVTRTWVDGVLAGYFSRVPTSSVGAAVAVESAAPARTIRVVWASQTGTAEGYAGDCAQALEDQGFTAVTIGADRVGIDDLTGDILFLVATTGNGDAPDAAFGLWDLLSGLSAQDVPDVRYAVLGFGDSSYADFCGFARKLDARLDTLGAARLAPAAYCEPDYADTAQTWLDTVVTALDTEPAVPEPAPTYSRKHPFPTRVVENVVLTDPTGGRDVRRIAFDLPDGALNYTAGDALGVWPRNSSALVEEWLRCTRLDGAETVTVDDDPMPLRAALTEHFEIARCTRDVIALVADRHDDPELAALLDDPRALTDWAWGRQSVDLLSTHPVEASAAEWLTVLRRLQPRLYSISSSPAAHPNRVEVTVSVVRFGSPDAPRQGVCSGFLADLDADLAADAEPGAPVSVFIQPNAAFGPPDDAEAPAIMIGPGTGIAPFRGFLHHRAAAGATGDNWLFFGERHRATDFLYAAELDAFTESGVLSRLTLAFSRDQSEKVYVQHRMAEHAAELWAWIRRGAHLYVCGDASRMARDVDDALLAIVAEHGRMAPAAAERFLRALAAEGRYVRDVY</sequence>
<evidence type="ECO:0000256" key="1">
    <source>
        <dbReference type="ARBA" id="ARBA00001917"/>
    </source>
</evidence>
<dbReference type="Pfam" id="PF04879">
    <property type="entry name" value="Molybdop_Fe4S4"/>
    <property type="match status" value="1"/>
</dbReference>
<keyword evidence="14" id="KW-0408">Iron</keyword>
<keyword evidence="7" id="KW-0500">Molybdenum</keyword>
<dbReference type="SUPFAM" id="SSF52343">
    <property type="entry name" value="Ferredoxin reductase-like, C-terminal NADP-linked domain"/>
    <property type="match status" value="1"/>
</dbReference>
<dbReference type="Pfam" id="PF00667">
    <property type="entry name" value="FAD_binding_1"/>
    <property type="match status" value="1"/>
</dbReference>
<dbReference type="SUPFAM" id="SSF52218">
    <property type="entry name" value="Flavoproteins"/>
    <property type="match status" value="1"/>
</dbReference>
<dbReference type="InterPro" id="IPR001709">
    <property type="entry name" value="Flavoprot_Pyr_Nucl_cyt_Rdtase"/>
</dbReference>
<evidence type="ECO:0000256" key="7">
    <source>
        <dbReference type="ARBA" id="ARBA00022505"/>
    </source>
</evidence>
<evidence type="ECO:0000313" key="20">
    <source>
        <dbReference type="EMBL" id="WYY07377.1"/>
    </source>
</evidence>
<evidence type="ECO:0000259" key="17">
    <source>
        <dbReference type="PROSITE" id="PS50902"/>
    </source>
</evidence>
<dbReference type="PROSITE" id="PS51669">
    <property type="entry name" value="4FE4S_MOW_BIS_MGD"/>
    <property type="match status" value="1"/>
</dbReference>
<evidence type="ECO:0000256" key="5">
    <source>
        <dbReference type="ARBA" id="ARBA00008747"/>
    </source>
</evidence>
<dbReference type="InterPro" id="IPR050123">
    <property type="entry name" value="Prok_molybdopt-oxidoreductase"/>
</dbReference>
<dbReference type="InterPro" id="IPR006963">
    <property type="entry name" value="Mopterin_OxRdtase_4Fe-4S_dom"/>
</dbReference>
<dbReference type="InterPro" id="IPR006657">
    <property type="entry name" value="MoPterin_dinucl-bd_dom"/>
</dbReference>
<comment type="similarity">
    <text evidence="5">Belongs to the prokaryotic molybdopterin-containing oxidoreductase family. NasA/NapA/NarB subfamily.</text>
</comment>
<comment type="cofactor">
    <cofactor evidence="1">
        <name>FMN</name>
        <dbReference type="ChEBI" id="CHEBI:58210"/>
    </cofactor>
</comment>
<dbReference type="Pfam" id="PF00258">
    <property type="entry name" value="Flavodoxin_1"/>
    <property type="match status" value="1"/>
</dbReference>
<dbReference type="InterPro" id="IPR008254">
    <property type="entry name" value="Flavodoxin/NO_synth"/>
</dbReference>
<keyword evidence="13" id="KW-0560">Oxidoreductase</keyword>
<dbReference type="CDD" id="cd02754">
    <property type="entry name" value="MopB_Nitrate-R-NapA-like"/>
    <property type="match status" value="1"/>
</dbReference>
<evidence type="ECO:0000256" key="6">
    <source>
        <dbReference type="ARBA" id="ARBA00022485"/>
    </source>
</evidence>
<keyword evidence="6" id="KW-0004">4Fe-4S</keyword>
<dbReference type="Gene3D" id="2.40.30.10">
    <property type="entry name" value="Translation factors"/>
    <property type="match status" value="1"/>
</dbReference>
<keyword evidence="9" id="KW-0288">FMN</keyword>
<accession>A0ABZ2U196</accession>
<dbReference type="EMBL" id="CP136137">
    <property type="protein sequence ID" value="WYY07377.1"/>
    <property type="molecule type" value="Genomic_DNA"/>
</dbReference>
<reference evidence="20 21" key="1">
    <citation type="journal article" date="2023" name="Virus Evol.">
        <title>Computational host range prediction-The good, the bad, and the ugly.</title>
        <authorList>
            <person name="Howell A.A."/>
            <person name="Versoza C.J."/>
            <person name="Pfeifer S.P."/>
        </authorList>
    </citation>
    <scope>NUCLEOTIDE SEQUENCE [LARGE SCALE GENOMIC DNA]</scope>
    <source>
        <strain evidence="20 21">1610/1b</strain>
    </source>
</reference>
<dbReference type="InterPro" id="IPR041957">
    <property type="entry name" value="CT_Nitrate-R-NapA-like"/>
</dbReference>
<keyword evidence="10" id="KW-0479">Metal-binding</keyword>
<name>A0ABZ2U196_9ACTN</name>
<dbReference type="Gene3D" id="3.40.50.740">
    <property type="match status" value="1"/>
</dbReference>
<dbReference type="Gene3D" id="3.40.50.80">
    <property type="entry name" value="Nucleotide-binding domain of ferredoxin-NADP reductase (FNR) module"/>
    <property type="match status" value="1"/>
</dbReference>
<dbReference type="CDD" id="cd02791">
    <property type="entry name" value="MopB_CT_Nitrate-R-NapA-like"/>
    <property type="match status" value="1"/>
</dbReference>
<dbReference type="SUPFAM" id="SSF50692">
    <property type="entry name" value="ADC-like"/>
    <property type="match status" value="1"/>
</dbReference>
<dbReference type="InterPro" id="IPR027467">
    <property type="entry name" value="MopterinOxRdtase_cofactor_BS"/>
</dbReference>
<comment type="cofactor">
    <cofactor evidence="3">
        <name>[4Fe-4S] cluster</name>
        <dbReference type="ChEBI" id="CHEBI:49883"/>
    </cofactor>
</comment>
<dbReference type="Gene3D" id="2.20.25.90">
    <property type="entry name" value="ADC-like domains"/>
    <property type="match status" value="1"/>
</dbReference>
<evidence type="ECO:0000256" key="15">
    <source>
        <dbReference type="ARBA" id="ARBA00023014"/>
    </source>
</evidence>
<evidence type="ECO:0000256" key="9">
    <source>
        <dbReference type="ARBA" id="ARBA00022643"/>
    </source>
</evidence>
<dbReference type="SUPFAM" id="SSF63380">
    <property type="entry name" value="Riboflavin synthase domain-like"/>
    <property type="match status" value="1"/>
</dbReference>
<dbReference type="InterPro" id="IPR023173">
    <property type="entry name" value="NADPH_Cyt_P450_Rdtase_alpha"/>
</dbReference>
<evidence type="ECO:0000256" key="11">
    <source>
        <dbReference type="ARBA" id="ARBA00022827"/>
    </source>
</evidence>
<evidence type="ECO:0000256" key="16">
    <source>
        <dbReference type="ARBA" id="ARBA00023063"/>
    </source>
</evidence>
<evidence type="ECO:0000259" key="18">
    <source>
        <dbReference type="PROSITE" id="PS51384"/>
    </source>
</evidence>
<protein>
    <submittedName>
        <fullName evidence="20">Bifunctional nitrate reductase/sulfite reductase flavoprotein subunit alpha</fullName>
    </submittedName>
</protein>
<evidence type="ECO:0000256" key="8">
    <source>
        <dbReference type="ARBA" id="ARBA00022630"/>
    </source>
</evidence>
<dbReference type="InterPro" id="IPR039261">
    <property type="entry name" value="FNR_nucleotide-bd"/>
</dbReference>
<organism evidence="20 21">
    <name type="scientific">Gordonia hydrophobica</name>
    <dbReference type="NCBI Taxonomy" id="40516"/>
    <lineage>
        <taxon>Bacteria</taxon>
        <taxon>Bacillati</taxon>
        <taxon>Actinomycetota</taxon>
        <taxon>Actinomycetes</taxon>
        <taxon>Mycobacteriales</taxon>
        <taxon>Gordoniaceae</taxon>
        <taxon>Gordonia</taxon>
    </lineage>
</organism>
<dbReference type="PROSITE" id="PS50902">
    <property type="entry name" value="FLAVODOXIN_LIKE"/>
    <property type="match status" value="1"/>
</dbReference>
<feature type="domain" description="Flavodoxin-like" evidence="17">
    <location>
        <begin position="822"/>
        <end position="958"/>
    </location>
</feature>
<evidence type="ECO:0000313" key="21">
    <source>
        <dbReference type="Proteomes" id="UP001479933"/>
    </source>
</evidence>
<evidence type="ECO:0000256" key="14">
    <source>
        <dbReference type="ARBA" id="ARBA00023004"/>
    </source>
</evidence>
<dbReference type="Pfam" id="PF01568">
    <property type="entry name" value="Molydop_binding"/>
    <property type="match status" value="1"/>
</dbReference>
<dbReference type="Gene3D" id="2.40.40.20">
    <property type="match status" value="1"/>
</dbReference>
<dbReference type="Proteomes" id="UP001479933">
    <property type="component" value="Chromosome"/>
</dbReference>
<keyword evidence="21" id="KW-1185">Reference proteome</keyword>
<dbReference type="InterPro" id="IPR001433">
    <property type="entry name" value="OxRdtase_FAD/NAD-bd"/>
</dbReference>
<dbReference type="Pfam" id="PF00384">
    <property type="entry name" value="Molybdopterin"/>
    <property type="match status" value="1"/>
</dbReference>
<dbReference type="CDD" id="cd06199">
    <property type="entry name" value="SiR"/>
    <property type="match status" value="1"/>
</dbReference>
<keyword evidence="15" id="KW-0411">Iron-sulfur</keyword>
<dbReference type="PRINTS" id="PR00371">
    <property type="entry name" value="FPNCR"/>
</dbReference>
<dbReference type="PRINTS" id="PR00369">
    <property type="entry name" value="FLAVODOXIN"/>
</dbReference>
<comment type="cofactor">
    <cofactor evidence="2">
        <name>Mo-bis(molybdopterin guanine dinucleotide)</name>
        <dbReference type="ChEBI" id="CHEBI:60539"/>
    </cofactor>
</comment>
<dbReference type="InterPro" id="IPR009010">
    <property type="entry name" value="Asp_de-COase-like_dom_sf"/>
</dbReference>
<keyword evidence="16" id="KW-0534">Nitrate assimilation</keyword>
<dbReference type="InterPro" id="IPR001094">
    <property type="entry name" value="Flavdoxin-like"/>
</dbReference>
<dbReference type="SMART" id="SM00926">
    <property type="entry name" value="Molybdop_Fe4S4"/>
    <property type="match status" value="1"/>
</dbReference>
<dbReference type="PROSITE" id="PS00551">
    <property type="entry name" value="MOLYBDOPTERIN_PROK_1"/>
    <property type="match status" value="1"/>
</dbReference>
<evidence type="ECO:0000256" key="3">
    <source>
        <dbReference type="ARBA" id="ARBA00001966"/>
    </source>
</evidence>
<dbReference type="PANTHER" id="PTHR43105:SF9">
    <property type="entry name" value="NADPH-FE(3+) OXIDOREDUCTASE SUBUNIT ALPHA"/>
    <property type="match status" value="1"/>
</dbReference>
<feature type="domain" description="4Fe-4S Mo/W bis-MGD-type" evidence="19">
    <location>
        <begin position="14"/>
        <end position="70"/>
    </location>
</feature>
<dbReference type="InterPro" id="IPR017927">
    <property type="entry name" value="FAD-bd_FR_type"/>
</dbReference>
<evidence type="ECO:0000259" key="19">
    <source>
        <dbReference type="PROSITE" id="PS51669"/>
    </source>
</evidence>
<dbReference type="Gene3D" id="3.40.50.360">
    <property type="match status" value="1"/>
</dbReference>
<proteinExistence type="inferred from homology"/>
<evidence type="ECO:0000256" key="12">
    <source>
        <dbReference type="ARBA" id="ARBA00022857"/>
    </source>
</evidence>
<dbReference type="Gene3D" id="3.40.228.10">
    <property type="entry name" value="Dimethylsulfoxide Reductase, domain 2"/>
    <property type="match status" value="1"/>
</dbReference>
<dbReference type="InterPro" id="IPR017938">
    <property type="entry name" value="Riboflavin_synthase-like_b-brl"/>
</dbReference>
<dbReference type="InterPro" id="IPR006656">
    <property type="entry name" value="Mopterin_OxRdtase"/>
</dbReference>
<dbReference type="PROSITE" id="PS51384">
    <property type="entry name" value="FAD_FR"/>
    <property type="match status" value="1"/>
</dbReference>
<keyword evidence="12" id="KW-0521">NADP</keyword>
<gene>
    <name evidence="20" type="ORF">RVF87_20710</name>
</gene>
<evidence type="ECO:0000256" key="10">
    <source>
        <dbReference type="ARBA" id="ARBA00022723"/>
    </source>
</evidence>
<comment type="cofactor">
    <cofactor evidence="4">
        <name>FAD</name>
        <dbReference type="ChEBI" id="CHEBI:57692"/>
    </cofactor>
</comment>
<dbReference type="PANTHER" id="PTHR43105">
    <property type="entry name" value="RESPIRATORY NITRATE REDUCTASE"/>
    <property type="match status" value="1"/>
</dbReference>
<dbReference type="InterPro" id="IPR029039">
    <property type="entry name" value="Flavoprotein-like_sf"/>
</dbReference>
<dbReference type="SUPFAM" id="SSF53706">
    <property type="entry name" value="Formate dehydrogenase/DMSO reductase, domains 1-3"/>
    <property type="match status" value="1"/>
</dbReference>
<evidence type="ECO:0000256" key="13">
    <source>
        <dbReference type="ARBA" id="ARBA00023002"/>
    </source>
</evidence>
<evidence type="ECO:0000256" key="4">
    <source>
        <dbReference type="ARBA" id="ARBA00001974"/>
    </source>
</evidence>
<keyword evidence="11" id="KW-0274">FAD</keyword>
<keyword evidence="8" id="KW-0285">Flavoprotein</keyword>
<feature type="domain" description="FAD-binding FR-type" evidence="18">
    <location>
        <begin position="977"/>
        <end position="1198"/>
    </location>
</feature>
<dbReference type="Pfam" id="PF00175">
    <property type="entry name" value="NAD_binding_1"/>
    <property type="match status" value="1"/>
</dbReference>
<dbReference type="Gene3D" id="1.20.990.10">
    <property type="entry name" value="NADPH-cytochrome p450 Reductase, Chain A, domain 3"/>
    <property type="match status" value="1"/>
</dbReference>
<evidence type="ECO:0000256" key="2">
    <source>
        <dbReference type="ARBA" id="ARBA00001942"/>
    </source>
</evidence>